<dbReference type="AlphaFoldDB" id="A0A0A3HT28"/>
<comment type="caution">
    <text evidence="1">The sequence shown here is derived from an EMBL/GenBank/DDBJ whole genome shotgun (WGS) entry which is preliminary data.</text>
</comment>
<proteinExistence type="predicted"/>
<organism evidence="1 2">
    <name type="scientific">Ureibacillus manganicus DSM 26584</name>
    <dbReference type="NCBI Taxonomy" id="1384049"/>
    <lineage>
        <taxon>Bacteria</taxon>
        <taxon>Bacillati</taxon>
        <taxon>Bacillota</taxon>
        <taxon>Bacilli</taxon>
        <taxon>Bacillales</taxon>
        <taxon>Caryophanaceae</taxon>
        <taxon>Ureibacillus</taxon>
    </lineage>
</organism>
<name>A0A0A3HT28_9BACL</name>
<keyword evidence="2" id="KW-1185">Reference proteome</keyword>
<accession>A0A0A3HT28</accession>
<dbReference type="STRING" id="1384049.CD29_18700"/>
<dbReference type="Proteomes" id="UP000030416">
    <property type="component" value="Unassembled WGS sequence"/>
</dbReference>
<protein>
    <submittedName>
        <fullName evidence="1">Uncharacterized protein</fullName>
    </submittedName>
</protein>
<gene>
    <name evidence="1" type="ORF">CD29_18700</name>
</gene>
<evidence type="ECO:0000313" key="2">
    <source>
        <dbReference type="Proteomes" id="UP000030416"/>
    </source>
</evidence>
<evidence type="ECO:0000313" key="1">
    <source>
        <dbReference type="EMBL" id="KGR74350.1"/>
    </source>
</evidence>
<dbReference type="EMBL" id="JPVN01000036">
    <property type="protein sequence ID" value="KGR74350.1"/>
    <property type="molecule type" value="Genomic_DNA"/>
</dbReference>
<reference evidence="1 2" key="1">
    <citation type="submission" date="2014-02" db="EMBL/GenBank/DDBJ databases">
        <title>Draft genome sequence of Lysinibacillus manganicus DSM 26584T.</title>
        <authorList>
            <person name="Zhang F."/>
            <person name="Wang G."/>
            <person name="Zhang L."/>
        </authorList>
    </citation>
    <scope>NUCLEOTIDE SEQUENCE [LARGE SCALE GENOMIC DNA]</scope>
    <source>
        <strain evidence="1 2">DSM 26584</strain>
    </source>
</reference>
<sequence>MINIRMIKLPNTNWAYDSGTWPLKNTDMGINIDEARTTMCTKVTKFTPYHEISYFAIHLIKSK</sequence>